<name>A0A9P8V766_9PEZI</name>
<comment type="caution">
    <text evidence="2">The sequence shown here is derived from an EMBL/GenBank/DDBJ whole genome shotgun (WGS) entry which is preliminary data.</text>
</comment>
<gene>
    <name evidence="2" type="ORF">F5X68DRAFT_211810</name>
</gene>
<evidence type="ECO:0000313" key="3">
    <source>
        <dbReference type="Proteomes" id="UP000770015"/>
    </source>
</evidence>
<accession>A0A9P8V766</accession>
<dbReference type="Proteomes" id="UP000770015">
    <property type="component" value="Unassembled WGS sequence"/>
</dbReference>
<protein>
    <submittedName>
        <fullName evidence="2">Class I glutamine amidotransferase-like protein</fullName>
    </submittedName>
</protein>
<reference evidence="2" key="1">
    <citation type="journal article" date="2021" name="Nat. Commun.">
        <title>Genetic determinants of endophytism in the Arabidopsis root mycobiome.</title>
        <authorList>
            <person name="Mesny F."/>
            <person name="Miyauchi S."/>
            <person name="Thiergart T."/>
            <person name="Pickel B."/>
            <person name="Atanasova L."/>
            <person name="Karlsson M."/>
            <person name="Huettel B."/>
            <person name="Barry K.W."/>
            <person name="Haridas S."/>
            <person name="Chen C."/>
            <person name="Bauer D."/>
            <person name="Andreopoulos W."/>
            <person name="Pangilinan J."/>
            <person name="LaButti K."/>
            <person name="Riley R."/>
            <person name="Lipzen A."/>
            <person name="Clum A."/>
            <person name="Drula E."/>
            <person name="Henrissat B."/>
            <person name="Kohler A."/>
            <person name="Grigoriev I.V."/>
            <person name="Martin F.M."/>
            <person name="Hacquard S."/>
        </authorList>
    </citation>
    <scope>NUCLEOTIDE SEQUENCE</scope>
    <source>
        <strain evidence="2">MPI-SDFR-AT-0117</strain>
    </source>
</reference>
<dbReference type="Pfam" id="PF01965">
    <property type="entry name" value="DJ-1_PfpI"/>
    <property type="match status" value="1"/>
</dbReference>
<dbReference type="InterPro" id="IPR052158">
    <property type="entry name" value="INH-QAR"/>
</dbReference>
<dbReference type="PANTHER" id="PTHR43130">
    <property type="entry name" value="ARAC-FAMILY TRANSCRIPTIONAL REGULATOR"/>
    <property type="match status" value="1"/>
</dbReference>
<feature type="domain" description="DJ-1/PfpI" evidence="1">
    <location>
        <begin position="57"/>
        <end position="190"/>
    </location>
</feature>
<keyword evidence="3" id="KW-1185">Reference proteome</keyword>
<evidence type="ECO:0000313" key="2">
    <source>
        <dbReference type="EMBL" id="KAH6681066.1"/>
    </source>
</evidence>
<dbReference type="AlphaFoldDB" id="A0A9P8V766"/>
<proteinExistence type="predicted"/>
<dbReference type="InterPro" id="IPR002818">
    <property type="entry name" value="DJ-1/PfpI"/>
</dbReference>
<dbReference type="InterPro" id="IPR029062">
    <property type="entry name" value="Class_I_gatase-like"/>
</dbReference>
<keyword evidence="2" id="KW-0315">Glutamine amidotransferase</keyword>
<dbReference type="SUPFAM" id="SSF52317">
    <property type="entry name" value="Class I glutamine amidotransferase-like"/>
    <property type="match status" value="1"/>
</dbReference>
<sequence length="235" mass="25719">MASPLNLYKPDRKIHIGVILLNSETEILDVAPMDMMHGLSKKFLDTFPPGMLPAATAAQALNLEFHWVSETNDPCRLTSGIKMLPTDTFDTCPTLDIVLMGAHSFGYVPTPAELDFIRKSHVASTAFLTICGGFMAPLQAGVFDGKTATAPRELLSGLRVSNPGTEWLEKRWVRDGKLWTSGALLNGEDMVTAFVLEHWGREEGSLARWLADMGAWPSRDVDYKDVGGPVAIGQM</sequence>
<evidence type="ECO:0000259" key="1">
    <source>
        <dbReference type="Pfam" id="PF01965"/>
    </source>
</evidence>
<dbReference type="PANTHER" id="PTHR43130:SF7">
    <property type="entry name" value="DJ-1_PFPI DOMAIN-CONTAINING PROTEIN"/>
    <property type="match status" value="1"/>
</dbReference>
<dbReference type="Gene3D" id="3.40.50.880">
    <property type="match status" value="1"/>
</dbReference>
<organism evidence="2 3">
    <name type="scientific">Plectosphaerella plurivora</name>
    <dbReference type="NCBI Taxonomy" id="936078"/>
    <lineage>
        <taxon>Eukaryota</taxon>
        <taxon>Fungi</taxon>
        <taxon>Dikarya</taxon>
        <taxon>Ascomycota</taxon>
        <taxon>Pezizomycotina</taxon>
        <taxon>Sordariomycetes</taxon>
        <taxon>Hypocreomycetidae</taxon>
        <taxon>Glomerellales</taxon>
        <taxon>Plectosphaerellaceae</taxon>
        <taxon>Plectosphaerella</taxon>
    </lineage>
</organism>
<dbReference type="OrthoDB" id="543156at2759"/>
<dbReference type="EMBL" id="JAGSXJ010000019">
    <property type="protein sequence ID" value="KAH6681066.1"/>
    <property type="molecule type" value="Genomic_DNA"/>
</dbReference>